<comment type="caution">
    <text evidence="1">The sequence shown here is derived from an EMBL/GenBank/DDBJ whole genome shotgun (WGS) entry which is preliminary data.</text>
</comment>
<protein>
    <submittedName>
        <fullName evidence="1">Uncharacterized protein</fullName>
    </submittedName>
</protein>
<sequence length="72" mass="8306">MDLKNCDEYQFIESIECSAEDGDVEALTERYAKFVVKVNEDDGCPLFEFINNYVNKEIAAHCIEFVVLFSED</sequence>
<proteinExistence type="predicted"/>
<reference evidence="1" key="1">
    <citation type="submission" date="2022-01" db="EMBL/GenBank/DDBJ databases">
        <title>Genome Sequence Resource for Two Populations of Ditylenchus destructor, the Migratory Endoparasitic Phytonematode.</title>
        <authorList>
            <person name="Zhang H."/>
            <person name="Lin R."/>
            <person name="Xie B."/>
        </authorList>
    </citation>
    <scope>NUCLEOTIDE SEQUENCE</scope>
    <source>
        <strain evidence="1">BazhouSP</strain>
    </source>
</reference>
<gene>
    <name evidence="1" type="ORF">DdX_22442</name>
</gene>
<dbReference type="EMBL" id="JAKKPZ010001184">
    <property type="protein sequence ID" value="KAI1690506.1"/>
    <property type="molecule type" value="Genomic_DNA"/>
</dbReference>
<dbReference type="AlphaFoldDB" id="A0AAD4MFS0"/>
<organism evidence="1 2">
    <name type="scientific">Ditylenchus destructor</name>
    <dbReference type="NCBI Taxonomy" id="166010"/>
    <lineage>
        <taxon>Eukaryota</taxon>
        <taxon>Metazoa</taxon>
        <taxon>Ecdysozoa</taxon>
        <taxon>Nematoda</taxon>
        <taxon>Chromadorea</taxon>
        <taxon>Rhabditida</taxon>
        <taxon>Tylenchina</taxon>
        <taxon>Tylenchomorpha</taxon>
        <taxon>Sphaerularioidea</taxon>
        <taxon>Anguinidae</taxon>
        <taxon>Anguininae</taxon>
        <taxon>Ditylenchus</taxon>
    </lineage>
</organism>
<evidence type="ECO:0000313" key="2">
    <source>
        <dbReference type="Proteomes" id="UP001201812"/>
    </source>
</evidence>
<dbReference type="Proteomes" id="UP001201812">
    <property type="component" value="Unassembled WGS sequence"/>
</dbReference>
<evidence type="ECO:0000313" key="1">
    <source>
        <dbReference type="EMBL" id="KAI1690506.1"/>
    </source>
</evidence>
<accession>A0AAD4MFS0</accession>
<name>A0AAD4MFS0_9BILA</name>
<keyword evidence="2" id="KW-1185">Reference proteome</keyword>